<dbReference type="Proteomes" id="UP001227230">
    <property type="component" value="Chromosome 13"/>
</dbReference>
<sequence>MTHDSAPPLRAELFSFEDVLSSFWNQMHTMKQFVAEREASSSAASVSQVHWMHDGWPPRGPALSLMVSV</sequence>
<organism evidence="1 2">
    <name type="scientific">Vitis vinifera</name>
    <name type="common">Grape</name>
    <dbReference type="NCBI Taxonomy" id="29760"/>
    <lineage>
        <taxon>Eukaryota</taxon>
        <taxon>Viridiplantae</taxon>
        <taxon>Streptophyta</taxon>
        <taxon>Embryophyta</taxon>
        <taxon>Tracheophyta</taxon>
        <taxon>Spermatophyta</taxon>
        <taxon>Magnoliopsida</taxon>
        <taxon>eudicotyledons</taxon>
        <taxon>Gunneridae</taxon>
        <taxon>Pentapetalae</taxon>
        <taxon>rosids</taxon>
        <taxon>Vitales</taxon>
        <taxon>Vitaceae</taxon>
        <taxon>Viteae</taxon>
        <taxon>Vitis</taxon>
    </lineage>
</organism>
<proteinExistence type="predicted"/>
<accession>A0ABY9D316</accession>
<evidence type="ECO:0000313" key="1">
    <source>
        <dbReference type="EMBL" id="WKA01999.1"/>
    </source>
</evidence>
<reference evidence="1 2" key="1">
    <citation type="journal article" date="2023" name="Hortic Res">
        <title>The complete reference genome for grapevine (Vitis vinifera L.) genetics and breeding.</title>
        <authorList>
            <person name="Shi X."/>
            <person name="Cao S."/>
            <person name="Wang X."/>
            <person name="Huang S."/>
            <person name="Wang Y."/>
            <person name="Liu Z."/>
            <person name="Liu W."/>
            <person name="Leng X."/>
            <person name="Peng Y."/>
            <person name="Wang N."/>
            <person name="Wang Y."/>
            <person name="Ma Z."/>
            <person name="Xu X."/>
            <person name="Zhang F."/>
            <person name="Xue H."/>
            <person name="Zhong H."/>
            <person name="Wang Y."/>
            <person name="Zhang K."/>
            <person name="Velt A."/>
            <person name="Avia K."/>
            <person name="Holtgrawe D."/>
            <person name="Grimplet J."/>
            <person name="Matus J.T."/>
            <person name="Ware D."/>
            <person name="Wu X."/>
            <person name="Wang H."/>
            <person name="Liu C."/>
            <person name="Fang Y."/>
            <person name="Rustenholz C."/>
            <person name="Cheng Z."/>
            <person name="Xiao H."/>
            <person name="Zhou Y."/>
        </authorList>
    </citation>
    <scope>NUCLEOTIDE SEQUENCE [LARGE SCALE GENOMIC DNA]</scope>
    <source>
        <strain evidence="2">cv. Pinot noir / PN40024</strain>
        <tissue evidence="1">Leaf</tissue>
    </source>
</reference>
<gene>
    <name evidence="1" type="ORF">VitviT2T_020241</name>
</gene>
<keyword evidence="2" id="KW-1185">Reference proteome</keyword>
<dbReference type="EMBL" id="CP126660">
    <property type="protein sequence ID" value="WKA01999.1"/>
    <property type="molecule type" value="Genomic_DNA"/>
</dbReference>
<name>A0ABY9D316_VITVI</name>
<protein>
    <submittedName>
        <fullName evidence="1">Uncharacterized protein</fullName>
    </submittedName>
</protein>
<evidence type="ECO:0000313" key="2">
    <source>
        <dbReference type="Proteomes" id="UP001227230"/>
    </source>
</evidence>